<name>A0A0F9KSR1_9ZZZZ</name>
<protein>
    <submittedName>
        <fullName evidence="1">Uncharacterized protein</fullName>
    </submittedName>
</protein>
<organism evidence="1">
    <name type="scientific">marine sediment metagenome</name>
    <dbReference type="NCBI Taxonomy" id="412755"/>
    <lineage>
        <taxon>unclassified sequences</taxon>
        <taxon>metagenomes</taxon>
        <taxon>ecological metagenomes</taxon>
    </lineage>
</organism>
<proteinExistence type="predicted"/>
<reference evidence="1" key="1">
    <citation type="journal article" date="2015" name="Nature">
        <title>Complex archaea that bridge the gap between prokaryotes and eukaryotes.</title>
        <authorList>
            <person name="Spang A."/>
            <person name="Saw J.H."/>
            <person name="Jorgensen S.L."/>
            <person name="Zaremba-Niedzwiedzka K."/>
            <person name="Martijn J."/>
            <person name="Lind A.E."/>
            <person name="van Eijk R."/>
            <person name="Schleper C."/>
            <person name="Guy L."/>
            <person name="Ettema T.J."/>
        </authorList>
    </citation>
    <scope>NUCLEOTIDE SEQUENCE</scope>
</reference>
<comment type="caution">
    <text evidence="1">The sequence shown here is derived from an EMBL/GenBank/DDBJ whole genome shotgun (WGS) entry which is preliminary data.</text>
</comment>
<gene>
    <name evidence="1" type="ORF">LCGC14_1597840</name>
</gene>
<accession>A0A0F9KSR1</accession>
<evidence type="ECO:0000313" key="1">
    <source>
        <dbReference type="EMBL" id="KKM25153.1"/>
    </source>
</evidence>
<dbReference type="AlphaFoldDB" id="A0A0F9KSR1"/>
<dbReference type="EMBL" id="LAZR01012776">
    <property type="protein sequence ID" value="KKM25153.1"/>
    <property type="molecule type" value="Genomic_DNA"/>
</dbReference>
<sequence>MKISKKRYIRKKRKSLKVWYKGEEVLIHPSRSQVGMEKLLKELQNIYVEGIRVEIRTL</sequence>